<dbReference type="PANTHER" id="PTHR48104">
    <property type="entry name" value="METACASPASE-4"/>
    <property type="match status" value="1"/>
</dbReference>
<dbReference type="EMBL" id="MIKF01000094">
    <property type="protein sequence ID" value="RTE78516.1"/>
    <property type="molecule type" value="Genomic_DNA"/>
</dbReference>
<dbReference type="GO" id="GO:0006508">
    <property type="term" value="P:proteolysis"/>
    <property type="evidence" value="ECO:0007669"/>
    <property type="project" value="InterPro"/>
</dbReference>
<dbReference type="InterPro" id="IPR011600">
    <property type="entry name" value="Pept_C14_caspase"/>
</dbReference>
<evidence type="ECO:0000256" key="1">
    <source>
        <dbReference type="ARBA" id="ARBA00009005"/>
    </source>
</evidence>
<sequence length="682" mass="75994">MSAAFLASPFFKRFALKLGMMPPTQPQTEVTHWAVLIGADFYAAKPQDDTLQGAVNDVKAMGAFFTQWPHVKVSMLTTSRPVGEGQDIPPEDPQNQATAENVSALLEEVIRAGSLENVKHVYIHFSGHGKRNNERELCLGLYRPNPSLSPDFTTGMLREAIDKMINQGMEVTLMLDCCFSAGVKRAGHFALGQVRFREDELDLGEEPKLDTPSPEDISEQLQSASLKVDLFFDARGYTIITACGQDEQTREIKVGNERRGALSHFLLRSLQLLKSEGSQVTLTTLHESLQNQFRSAGLNHVPRRYGSSNICFFESLLSGPDAVFTSVFLDDNTKEYILNAGQAHGVCVGDMYEVTAWKALEDAESQPEEQPDEFVVGTTRSLDSVLKLIGSPKEGDSDLRSWKAKPVGFSSRQKITVHITDSIPQANREQLRQNLSKNPVLEVSTTERPLDLPTFNVELDDGDTFRVLDGAAEPMANVPCIQKSAEDYMESLTRTLEHLARYKFLRGLKNLSPDAEFEKLFSMTCVDKSGDDGRYHITDGETWQLNFQNLGDEPLFVHIFNMCSSWSVTDILRDEGEDLDGFEVAPGSKFPLCLEMEIPEQHLPRTEDVLKFIVTSKPTQFPILSLPEISDSGMISGSDGFNEFHDFIFSGPGAMRNDRETKWSTKTFTIVISSREASSAEE</sequence>
<evidence type="ECO:0000313" key="4">
    <source>
        <dbReference type="Proteomes" id="UP000287124"/>
    </source>
</evidence>
<dbReference type="AlphaFoldDB" id="A0A430LS27"/>
<evidence type="ECO:0000259" key="2">
    <source>
        <dbReference type="Pfam" id="PF00656"/>
    </source>
</evidence>
<reference evidence="3 4" key="1">
    <citation type="submission" date="2017-06" db="EMBL/GenBank/DDBJ databases">
        <title>Comparative genomic analysis of Ambrosia Fusariam Clade fungi.</title>
        <authorList>
            <person name="Stajich J.E."/>
            <person name="Carrillo J."/>
            <person name="Kijimoto T."/>
            <person name="Eskalen A."/>
            <person name="O'Donnell K."/>
            <person name="Kasson M."/>
        </authorList>
    </citation>
    <scope>NUCLEOTIDE SEQUENCE [LARGE SCALE GENOMIC DNA]</scope>
    <source>
        <strain evidence="3 4">UCR1854</strain>
    </source>
</reference>
<organism evidence="3 4">
    <name type="scientific">Fusarium euwallaceae</name>
    <dbReference type="NCBI Taxonomy" id="1147111"/>
    <lineage>
        <taxon>Eukaryota</taxon>
        <taxon>Fungi</taxon>
        <taxon>Dikarya</taxon>
        <taxon>Ascomycota</taxon>
        <taxon>Pezizomycotina</taxon>
        <taxon>Sordariomycetes</taxon>
        <taxon>Hypocreomycetidae</taxon>
        <taxon>Hypocreales</taxon>
        <taxon>Nectriaceae</taxon>
        <taxon>Fusarium</taxon>
        <taxon>Fusarium solani species complex</taxon>
    </lineage>
</organism>
<protein>
    <recommendedName>
        <fullName evidence="2">Peptidase C14 caspase domain-containing protein</fullName>
    </recommendedName>
</protein>
<dbReference type="Gene3D" id="3.40.50.1460">
    <property type="match status" value="1"/>
</dbReference>
<dbReference type="Pfam" id="PF00656">
    <property type="entry name" value="Peptidase_C14"/>
    <property type="match status" value="1"/>
</dbReference>
<dbReference type="GO" id="GO:0005737">
    <property type="term" value="C:cytoplasm"/>
    <property type="evidence" value="ECO:0007669"/>
    <property type="project" value="TreeGrafter"/>
</dbReference>
<name>A0A430LS27_9HYPO</name>
<comment type="caution">
    <text evidence="3">The sequence shown here is derived from an EMBL/GenBank/DDBJ whole genome shotgun (WGS) entry which is preliminary data.</text>
</comment>
<dbReference type="PANTHER" id="PTHR48104:SF30">
    <property type="entry name" value="METACASPASE-1"/>
    <property type="match status" value="1"/>
</dbReference>
<dbReference type="InterPro" id="IPR050452">
    <property type="entry name" value="Metacaspase"/>
</dbReference>
<keyword evidence="4" id="KW-1185">Reference proteome</keyword>
<dbReference type="Proteomes" id="UP000287124">
    <property type="component" value="Unassembled WGS sequence"/>
</dbReference>
<feature type="domain" description="Peptidase C14 caspase" evidence="2">
    <location>
        <begin position="32"/>
        <end position="293"/>
    </location>
</feature>
<proteinExistence type="inferred from homology"/>
<comment type="similarity">
    <text evidence="1">Belongs to the peptidase C14B family.</text>
</comment>
<dbReference type="GO" id="GO:0004197">
    <property type="term" value="F:cysteine-type endopeptidase activity"/>
    <property type="evidence" value="ECO:0007669"/>
    <property type="project" value="InterPro"/>
</dbReference>
<evidence type="ECO:0000313" key="3">
    <source>
        <dbReference type="EMBL" id="RTE78516.1"/>
    </source>
</evidence>
<gene>
    <name evidence="3" type="ORF">BHE90_007017</name>
</gene>
<accession>A0A430LS27</accession>